<evidence type="ECO:0000313" key="2">
    <source>
        <dbReference type="Proteomes" id="UP000001023"/>
    </source>
</evidence>
<proteinExistence type="predicted"/>
<accession>Q5LXE5</accession>
<dbReference type="eggNOG" id="ENOG50311B6">
    <property type="taxonomic scope" value="Bacteria"/>
</dbReference>
<keyword evidence="2" id="KW-1185">Reference proteome</keyword>
<dbReference type="HOGENOM" id="CLU_202603_0_0_5"/>
<organism evidence="1 2">
    <name type="scientific">Ruegeria pomeroyi (strain ATCC 700808 / DSM 15171 / DSS-3)</name>
    <name type="common">Silicibacter pomeroyi</name>
    <dbReference type="NCBI Taxonomy" id="246200"/>
    <lineage>
        <taxon>Bacteria</taxon>
        <taxon>Pseudomonadati</taxon>
        <taxon>Pseudomonadota</taxon>
        <taxon>Alphaproteobacteria</taxon>
        <taxon>Rhodobacterales</taxon>
        <taxon>Roseobacteraceae</taxon>
        <taxon>Ruegeria</taxon>
    </lineage>
</organism>
<dbReference type="AlphaFoldDB" id="Q5LXE5"/>
<dbReference type="EMBL" id="CP000031">
    <property type="protein sequence ID" value="AAV93681.1"/>
    <property type="molecule type" value="Genomic_DNA"/>
</dbReference>
<name>Q5LXE5_RUEPO</name>
<dbReference type="Proteomes" id="UP000001023">
    <property type="component" value="Chromosome"/>
</dbReference>
<gene>
    <name evidence="1" type="ordered locus">SPO0363</name>
</gene>
<protein>
    <submittedName>
        <fullName evidence="1">Uncharacterized protein</fullName>
    </submittedName>
</protein>
<sequence length="71" mass="7994">MCPEFKLRRREGPNLTQRMTPMKAANKPASPQIPAHQALALLEQAWAYYTPEPVPAAQEEQPDLFQYANAA</sequence>
<reference evidence="1 2" key="2">
    <citation type="journal article" date="2014" name="Stand. Genomic Sci.">
        <title>An updated genome annotation for the model marine bacterium Ruegeria pomeroyi DSS-3.</title>
        <authorList>
            <person name="Rivers A.R."/>
            <person name="Smith C.B."/>
            <person name="Moran M.A."/>
        </authorList>
    </citation>
    <scope>GENOME REANNOTATION</scope>
    <source>
        <strain evidence="2">ATCC 700808 / DSM 15171 / DSS-3</strain>
    </source>
</reference>
<dbReference type="KEGG" id="sil:SPO0363"/>
<evidence type="ECO:0000313" key="1">
    <source>
        <dbReference type="EMBL" id="AAV93681.1"/>
    </source>
</evidence>
<dbReference type="PaxDb" id="246200-SPO0363"/>
<reference evidence="1 2" key="1">
    <citation type="journal article" date="2004" name="Nature">
        <title>Genome sequence of Silicibacter pomeroyi reveals adaptations to the marine environment.</title>
        <authorList>
            <person name="Moran M.A."/>
            <person name="Buchan A."/>
            <person name="Gonzalez J.M."/>
            <person name="Heidelberg J.F."/>
            <person name="Whitman W.B."/>
            <person name="Kiene R.P."/>
            <person name="Henriksen J.R."/>
            <person name="King G.M."/>
            <person name="Belas R."/>
            <person name="Fuqua C."/>
            <person name="Brinkac L."/>
            <person name="Lewis M."/>
            <person name="Johri S."/>
            <person name="Weaver B."/>
            <person name="Pai G."/>
            <person name="Eisen J.A."/>
            <person name="Rahe E."/>
            <person name="Sheldon W.M."/>
            <person name="Ye W."/>
            <person name="Miller T.R."/>
            <person name="Carlton J."/>
            <person name="Rasko D.A."/>
            <person name="Paulsen I.T."/>
            <person name="Ren Q."/>
            <person name="Daugherty S.C."/>
            <person name="Deboy R.T."/>
            <person name="Dodson R.J."/>
            <person name="Durkin A.S."/>
            <person name="Madupu R."/>
            <person name="Nelson W.C."/>
            <person name="Sullivan S.A."/>
            <person name="Rosovitz M.J."/>
            <person name="Haft D.H."/>
            <person name="Selengut J."/>
            <person name="Ward N."/>
        </authorList>
    </citation>
    <scope>NUCLEOTIDE SEQUENCE [LARGE SCALE GENOMIC DNA]</scope>
    <source>
        <strain evidence="2">ATCC 700808 / DSM 15171 / DSS-3</strain>
    </source>
</reference>